<proteinExistence type="predicted"/>
<organism evidence="1 2">
    <name type="scientific">Dongia rigui</name>
    <dbReference type="NCBI Taxonomy" id="940149"/>
    <lineage>
        <taxon>Bacteria</taxon>
        <taxon>Pseudomonadati</taxon>
        <taxon>Pseudomonadota</taxon>
        <taxon>Alphaproteobacteria</taxon>
        <taxon>Rhodospirillales</taxon>
        <taxon>Dongiaceae</taxon>
        <taxon>Dongia</taxon>
    </lineage>
</organism>
<reference evidence="1 2" key="1">
    <citation type="journal article" date="2013" name="Antonie Van Leeuwenhoek">
        <title>Dongia rigui sp. nov., isolated from freshwater of a large wetland in Korea.</title>
        <authorList>
            <person name="Baik K.S."/>
            <person name="Hwang Y.M."/>
            <person name="Choi J.S."/>
            <person name="Kwon J."/>
            <person name="Seong C.N."/>
        </authorList>
    </citation>
    <scope>NUCLEOTIDE SEQUENCE [LARGE SCALE GENOMIC DNA]</scope>
    <source>
        <strain evidence="1 2">04SU4-P</strain>
    </source>
</reference>
<comment type="caution">
    <text evidence="1">The sequence shown here is derived from an EMBL/GenBank/DDBJ whole genome shotgun (WGS) entry which is preliminary data.</text>
</comment>
<keyword evidence="1" id="KW-0966">Cell projection</keyword>
<dbReference type="InterPro" id="IPR036584">
    <property type="entry name" value="FliS_sf"/>
</dbReference>
<dbReference type="RefSeq" id="WP_320499002.1">
    <property type="nucleotide sequence ID" value="NZ_JAXCLX010000001.1"/>
</dbReference>
<keyword evidence="1" id="KW-0282">Flagellum</keyword>
<protein>
    <submittedName>
        <fullName evidence="1">Flagellar protein FliS</fullName>
    </submittedName>
</protein>
<name>A0ABU5DVG5_9PROT</name>
<dbReference type="Gene3D" id="1.20.120.340">
    <property type="entry name" value="Flagellar protein FliS"/>
    <property type="match status" value="1"/>
</dbReference>
<dbReference type="SUPFAM" id="SSF101116">
    <property type="entry name" value="Flagellar export chaperone FliS"/>
    <property type="match status" value="1"/>
</dbReference>
<dbReference type="EMBL" id="JAXCLX010000001">
    <property type="protein sequence ID" value="MDY0870693.1"/>
    <property type="molecule type" value="Genomic_DNA"/>
</dbReference>
<sequence length="149" mass="16358">MKQGSGVATRAYRSVHAGSSILDIVISVYDAAIIDLLRAKDARLGGRLDQELAALNQASHRVLGLRNALDSRLESKLVGHLARFYLTASFQMLAVPRRKDPIVAVERLIRQIRQMRDAWRDVAARAAVAAQVAIPPAGEAVPRDWNVIL</sequence>
<dbReference type="Pfam" id="PF02561">
    <property type="entry name" value="FliS"/>
    <property type="match status" value="1"/>
</dbReference>
<keyword evidence="2" id="KW-1185">Reference proteome</keyword>
<evidence type="ECO:0000313" key="1">
    <source>
        <dbReference type="EMBL" id="MDY0870693.1"/>
    </source>
</evidence>
<evidence type="ECO:0000313" key="2">
    <source>
        <dbReference type="Proteomes" id="UP001271769"/>
    </source>
</evidence>
<keyword evidence="1" id="KW-0969">Cilium</keyword>
<gene>
    <name evidence="1" type="ORF">SMD31_02125</name>
</gene>
<accession>A0ABU5DVG5</accession>
<dbReference type="Proteomes" id="UP001271769">
    <property type="component" value="Unassembled WGS sequence"/>
</dbReference>
<dbReference type="InterPro" id="IPR003713">
    <property type="entry name" value="FliS"/>
</dbReference>